<evidence type="ECO:0000313" key="2">
    <source>
        <dbReference type="Proteomes" id="UP000027195"/>
    </source>
</evidence>
<protein>
    <submittedName>
        <fullName evidence="1">Uncharacterized protein</fullName>
    </submittedName>
</protein>
<dbReference type="Proteomes" id="UP000027195">
    <property type="component" value="Unassembled WGS sequence"/>
</dbReference>
<organism evidence="1 2">
    <name type="scientific">Botryobasidium botryosum (strain FD-172 SS1)</name>
    <dbReference type="NCBI Taxonomy" id="930990"/>
    <lineage>
        <taxon>Eukaryota</taxon>
        <taxon>Fungi</taxon>
        <taxon>Dikarya</taxon>
        <taxon>Basidiomycota</taxon>
        <taxon>Agaricomycotina</taxon>
        <taxon>Agaricomycetes</taxon>
        <taxon>Cantharellales</taxon>
        <taxon>Botryobasidiaceae</taxon>
        <taxon>Botryobasidium</taxon>
    </lineage>
</organism>
<accession>A0A067M8A6</accession>
<dbReference type="InParanoid" id="A0A067M8A6"/>
<name>A0A067M8A6_BOTB1</name>
<dbReference type="AlphaFoldDB" id="A0A067M8A6"/>
<sequence>MSMHQQSSRHSSIISLLVPQRMSRQQYWRPFPNPSALTALKLVTPSFCKFSGIIILIHPLLDNLVALVLPRSSWVPIILHLG</sequence>
<dbReference type="HOGENOM" id="CLU_2557994_0_0_1"/>
<reference evidence="2" key="1">
    <citation type="journal article" date="2014" name="Proc. Natl. Acad. Sci. U.S.A.">
        <title>Extensive sampling of basidiomycete genomes demonstrates inadequacy of the white-rot/brown-rot paradigm for wood decay fungi.</title>
        <authorList>
            <person name="Riley R."/>
            <person name="Salamov A.A."/>
            <person name="Brown D.W."/>
            <person name="Nagy L.G."/>
            <person name="Floudas D."/>
            <person name="Held B.W."/>
            <person name="Levasseur A."/>
            <person name="Lombard V."/>
            <person name="Morin E."/>
            <person name="Otillar R."/>
            <person name="Lindquist E.A."/>
            <person name="Sun H."/>
            <person name="LaButti K.M."/>
            <person name="Schmutz J."/>
            <person name="Jabbour D."/>
            <person name="Luo H."/>
            <person name="Baker S.E."/>
            <person name="Pisabarro A.G."/>
            <person name="Walton J.D."/>
            <person name="Blanchette R.A."/>
            <person name="Henrissat B."/>
            <person name="Martin F."/>
            <person name="Cullen D."/>
            <person name="Hibbett D.S."/>
            <person name="Grigoriev I.V."/>
        </authorList>
    </citation>
    <scope>NUCLEOTIDE SEQUENCE [LARGE SCALE GENOMIC DNA]</scope>
    <source>
        <strain evidence="2">FD-172 SS1</strain>
    </source>
</reference>
<dbReference type="EMBL" id="KL198063">
    <property type="protein sequence ID" value="KDQ10925.1"/>
    <property type="molecule type" value="Genomic_DNA"/>
</dbReference>
<gene>
    <name evidence="1" type="ORF">BOTBODRAFT_472731</name>
</gene>
<proteinExistence type="predicted"/>
<evidence type="ECO:0000313" key="1">
    <source>
        <dbReference type="EMBL" id="KDQ10925.1"/>
    </source>
</evidence>
<keyword evidence="2" id="KW-1185">Reference proteome</keyword>